<dbReference type="GO" id="GO:0035251">
    <property type="term" value="F:UDP-glucosyltransferase activity"/>
    <property type="evidence" value="ECO:0007669"/>
    <property type="project" value="InterPro"/>
</dbReference>
<dbReference type="SUPFAM" id="SSF53756">
    <property type="entry name" value="UDP-Glycosyltransferase/glycogen phosphorylase"/>
    <property type="match status" value="1"/>
</dbReference>
<dbReference type="PANTHER" id="PTHR48048:SF94">
    <property type="entry name" value="GLYCOSYLTRANSFERASE"/>
    <property type="match status" value="1"/>
</dbReference>
<evidence type="ECO:0000256" key="1">
    <source>
        <dbReference type="ARBA" id="ARBA00009995"/>
    </source>
</evidence>
<keyword evidence="2 4" id="KW-0328">Glycosyltransferase</keyword>
<keyword evidence="3 4" id="KW-0808">Transferase</keyword>
<accession>A0A5C7J0J6</accession>
<comment type="similarity">
    <text evidence="1 4">Belongs to the UDP-glycosyltransferase family.</text>
</comment>
<evidence type="ECO:0000256" key="5">
    <source>
        <dbReference type="RuleBase" id="RU362057"/>
    </source>
</evidence>
<evidence type="ECO:0000256" key="3">
    <source>
        <dbReference type="ARBA" id="ARBA00022679"/>
    </source>
</evidence>
<gene>
    <name evidence="6" type="ORF">EZV62_002931</name>
</gene>
<dbReference type="FunFam" id="3.40.50.2000:FF:000056">
    <property type="entry name" value="Glycosyltransferase"/>
    <property type="match status" value="1"/>
</dbReference>
<dbReference type="PANTHER" id="PTHR48048">
    <property type="entry name" value="GLYCOSYLTRANSFERASE"/>
    <property type="match status" value="1"/>
</dbReference>
<evidence type="ECO:0000313" key="6">
    <source>
        <dbReference type="EMBL" id="TXG74352.1"/>
    </source>
</evidence>
<organism evidence="6 7">
    <name type="scientific">Acer yangbiense</name>
    <dbReference type="NCBI Taxonomy" id="1000413"/>
    <lineage>
        <taxon>Eukaryota</taxon>
        <taxon>Viridiplantae</taxon>
        <taxon>Streptophyta</taxon>
        <taxon>Embryophyta</taxon>
        <taxon>Tracheophyta</taxon>
        <taxon>Spermatophyta</taxon>
        <taxon>Magnoliopsida</taxon>
        <taxon>eudicotyledons</taxon>
        <taxon>Gunneridae</taxon>
        <taxon>Pentapetalae</taxon>
        <taxon>rosids</taxon>
        <taxon>malvids</taxon>
        <taxon>Sapindales</taxon>
        <taxon>Sapindaceae</taxon>
        <taxon>Hippocastanoideae</taxon>
        <taxon>Acereae</taxon>
        <taxon>Acer</taxon>
    </lineage>
</organism>
<dbReference type="InterPro" id="IPR002213">
    <property type="entry name" value="UDP_glucos_trans"/>
</dbReference>
<comment type="caution">
    <text evidence="6">The sequence shown here is derived from an EMBL/GenBank/DDBJ whole genome shotgun (WGS) entry which is preliminary data.</text>
</comment>
<dbReference type="OrthoDB" id="5835829at2759"/>
<evidence type="ECO:0000313" key="7">
    <source>
        <dbReference type="Proteomes" id="UP000323000"/>
    </source>
</evidence>
<sequence length="479" mass="53198">MKRRAELIFIPSPGLTHLVSILEFAKLLIDRDDRISITVLVMKLPPFTSSVDAYTKSFTSSSHSSIQLIDLPQVDLPSPDLLKLSFESYLTQYIENNMPQVRNVVTDLVSTHSDDESDSARVTGLVLDFFCVSMIDVANDFGLPSYIFLTTSTGFMSLMLYLSTRHEHDQILTEFKPSDSDLSIPGFANPVPVSVLISGLFNKVGYTNFVKIGQRFRDVNGILVNTFAELEPYAINIFSSGLNPPVYTVGPLVDLKGQPIPDPDVAKRQDILKWLDDQPESSVVFLCFGSGGSFSPAQVKEIATGLEQSEHRFLWSLRVSPPNNEFSVMNQSTNHDDFPEGFLEKTRGRGMICGWAPQVEVLAHKAIGGFVSHCGWNSILESLWYGVPIVTWPLYAEQQLNAFRMVKELGLAVELRLDSRMNNGDLVTADEISRAVGSVMVTDSEIRTKVKEISEIGRKSLMDGGSSFISMGQFIDLNF</sequence>
<dbReference type="FunFam" id="3.40.50.2000:FF:000080">
    <property type="entry name" value="Glycosyltransferase"/>
    <property type="match status" value="1"/>
</dbReference>
<dbReference type="AlphaFoldDB" id="A0A5C7J0J6"/>
<dbReference type="EMBL" id="VAHF01000001">
    <property type="protein sequence ID" value="TXG74352.1"/>
    <property type="molecule type" value="Genomic_DNA"/>
</dbReference>
<dbReference type="InterPro" id="IPR035595">
    <property type="entry name" value="UDP_glycos_trans_CS"/>
</dbReference>
<dbReference type="CDD" id="cd03784">
    <property type="entry name" value="GT1_Gtf-like"/>
    <property type="match status" value="1"/>
</dbReference>
<dbReference type="Pfam" id="PF00201">
    <property type="entry name" value="UDPGT"/>
    <property type="match status" value="1"/>
</dbReference>
<dbReference type="InterPro" id="IPR050481">
    <property type="entry name" value="UDP-glycosyltransf_plant"/>
</dbReference>
<evidence type="ECO:0000256" key="2">
    <source>
        <dbReference type="ARBA" id="ARBA00022676"/>
    </source>
</evidence>
<evidence type="ECO:0000256" key="4">
    <source>
        <dbReference type="RuleBase" id="RU003718"/>
    </source>
</evidence>
<dbReference type="Proteomes" id="UP000323000">
    <property type="component" value="Chromosome 1"/>
</dbReference>
<dbReference type="PROSITE" id="PS00375">
    <property type="entry name" value="UDPGT"/>
    <property type="match status" value="1"/>
</dbReference>
<dbReference type="EC" id="2.4.1.-" evidence="5"/>
<reference evidence="7" key="1">
    <citation type="journal article" date="2019" name="Gigascience">
        <title>De novo genome assembly of the endangered Acer yangbiense, a plant species with extremely small populations endemic to Yunnan Province, China.</title>
        <authorList>
            <person name="Yang J."/>
            <person name="Wariss H.M."/>
            <person name="Tao L."/>
            <person name="Zhang R."/>
            <person name="Yun Q."/>
            <person name="Hollingsworth P."/>
            <person name="Dao Z."/>
            <person name="Luo G."/>
            <person name="Guo H."/>
            <person name="Ma Y."/>
            <person name="Sun W."/>
        </authorList>
    </citation>
    <scope>NUCLEOTIDE SEQUENCE [LARGE SCALE GENOMIC DNA]</scope>
    <source>
        <strain evidence="7">cv. Malutang</strain>
    </source>
</reference>
<proteinExistence type="inferred from homology"/>
<dbReference type="Gene3D" id="3.40.50.2000">
    <property type="entry name" value="Glycogen Phosphorylase B"/>
    <property type="match status" value="2"/>
</dbReference>
<protein>
    <recommendedName>
        <fullName evidence="5">Glycosyltransferase</fullName>
        <ecNumber evidence="5">2.4.1.-</ecNumber>
    </recommendedName>
</protein>
<name>A0A5C7J0J6_9ROSI</name>
<keyword evidence="7" id="KW-1185">Reference proteome</keyword>